<evidence type="ECO:0000313" key="5">
    <source>
        <dbReference type="Proteomes" id="UP000256970"/>
    </source>
</evidence>
<evidence type="ECO:0000256" key="1">
    <source>
        <dbReference type="SAM" id="MobiDB-lite"/>
    </source>
</evidence>
<dbReference type="Proteomes" id="UP000256970">
    <property type="component" value="Unassembled WGS sequence"/>
</dbReference>
<dbReference type="InterPro" id="IPR029787">
    <property type="entry name" value="Nucleotide_cyclase"/>
</dbReference>
<feature type="domain" description="Apple" evidence="3">
    <location>
        <begin position="194"/>
        <end position="243"/>
    </location>
</feature>
<feature type="region of interest" description="Disordered" evidence="1">
    <location>
        <begin position="772"/>
        <end position="809"/>
    </location>
</feature>
<proteinExistence type="predicted"/>
<dbReference type="InterPro" id="IPR003609">
    <property type="entry name" value="Pan_app"/>
</dbReference>
<dbReference type="EMBL" id="FNXT01000301">
    <property type="protein sequence ID" value="SZX63290.1"/>
    <property type="molecule type" value="Genomic_DNA"/>
</dbReference>
<dbReference type="InterPro" id="IPR016186">
    <property type="entry name" value="C-type_lectin-like/link_sf"/>
</dbReference>
<feature type="compositionally biased region" description="Low complexity" evidence="1">
    <location>
        <begin position="1447"/>
        <end position="1464"/>
    </location>
</feature>
<evidence type="ECO:0000313" key="4">
    <source>
        <dbReference type="EMBL" id="SZX63290.1"/>
    </source>
</evidence>
<dbReference type="InterPro" id="IPR050697">
    <property type="entry name" value="Adenylyl/Guanylyl_Cyclase_3/4"/>
</dbReference>
<feature type="compositionally biased region" description="Polar residues" evidence="1">
    <location>
        <begin position="1351"/>
        <end position="1362"/>
    </location>
</feature>
<dbReference type="STRING" id="3088.A0A383VEC8"/>
<feature type="domain" description="Apple" evidence="3">
    <location>
        <begin position="69"/>
        <end position="86"/>
    </location>
</feature>
<keyword evidence="5" id="KW-1185">Reference proteome</keyword>
<dbReference type="Pfam" id="PF14295">
    <property type="entry name" value="PAN_4"/>
    <property type="match status" value="2"/>
</dbReference>
<feature type="region of interest" description="Disordered" evidence="1">
    <location>
        <begin position="1323"/>
        <end position="1362"/>
    </location>
</feature>
<feature type="region of interest" description="Disordered" evidence="1">
    <location>
        <begin position="934"/>
        <end position="955"/>
    </location>
</feature>
<accession>A0A383VEC8</accession>
<evidence type="ECO:0000256" key="2">
    <source>
        <dbReference type="SAM" id="SignalP"/>
    </source>
</evidence>
<dbReference type="CDD" id="cd00037">
    <property type="entry name" value="CLECT"/>
    <property type="match status" value="1"/>
</dbReference>
<dbReference type="SUPFAM" id="SSF56436">
    <property type="entry name" value="C-type lectin-like"/>
    <property type="match status" value="1"/>
</dbReference>
<feature type="signal peptide" evidence="2">
    <location>
        <begin position="1"/>
        <end position="26"/>
    </location>
</feature>
<feature type="compositionally biased region" description="Polar residues" evidence="1">
    <location>
        <begin position="362"/>
        <end position="378"/>
    </location>
</feature>
<organism evidence="4 5">
    <name type="scientific">Tetradesmus obliquus</name>
    <name type="common">Green alga</name>
    <name type="synonym">Acutodesmus obliquus</name>
    <dbReference type="NCBI Taxonomy" id="3088"/>
    <lineage>
        <taxon>Eukaryota</taxon>
        <taxon>Viridiplantae</taxon>
        <taxon>Chlorophyta</taxon>
        <taxon>core chlorophytes</taxon>
        <taxon>Chlorophyceae</taxon>
        <taxon>CS clade</taxon>
        <taxon>Sphaeropleales</taxon>
        <taxon>Scenedesmaceae</taxon>
        <taxon>Tetradesmus</taxon>
    </lineage>
</organism>
<feature type="region of interest" description="Disordered" evidence="1">
    <location>
        <begin position="362"/>
        <end position="404"/>
    </location>
</feature>
<feature type="chain" id="PRO_5016632823" description="Apple domain-containing protein" evidence="2">
    <location>
        <begin position="27"/>
        <end position="1541"/>
    </location>
</feature>
<feature type="region of interest" description="Disordered" evidence="1">
    <location>
        <begin position="690"/>
        <end position="711"/>
    </location>
</feature>
<keyword evidence="2" id="KW-0732">Signal</keyword>
<dbReference type="PANTHER" id="PTHR43081">
    <property type="entry name" value="ADENYLATE CYCLASE, TERMINAL-DIFFERENTIATION SPECIFIC-RELATED"/>
    <property type="match status" value="1"/>
</dbReference>
<feature type="compositionally biased region" description="Low complexity" evidence="1">
    <location>
        <begin position="380"/>
        <end position="392"/>
    </location>
</feature>
<name>A0A383VEC8_TETOB</name>
<sequence>MLRNKYRSALQVALLVYVWSILHVQGVDLVWQDSDPYYCIEDYKPVGSLIRNVTVSNSSSAQLLSAGHAARLCSAACDAERACTAFRSFKDTGAQLPSAAAAGANSSSCELLASSAAALPTALALPAGADWPQVLTNSSVTAAGSFQLHSVAWLCFKGAAQWDAFGAASHALLQTGRAEPGSARGSPRWCAIGTDVAGTNLQQFTSGIDHPWQCDGLCANTSGCTFWTFVASKNGSGQAPHNCFARTDPFMGQNGWTGPPKPDIWVPDSEMECFTDSQDWHHLGLILSPAVQTVPFQGKYLTVYPERVTWAEADAYCRQQAGGRLAVLDSRQAVDTAQQVLLSTLASQTAIRSAWVGARGNNTLHTPAAPNTSGSATQPAAASQQDNLQQQPAPLPAPRANVPPPETTLRWLGGQAVDASLLQRLVALPSVWSAHDVIWSIQYVPESDTSVCGRVLHQTLPPDASSARGSQAGIWFFDCDKPAGFICESPVHSQEPMSGRTAITSAEDRAHWSQTGITVPVWGIAIATLLPTLAVLLCAWQWSRFKQSRNARRLSGALWQQRKRLMGPPRHGLLSVVVTDIQEYTRLTNEAPDEMGQALLQHNSVIKQAADDNIGFVLEQEGDSFALAFHDPHDAAAFALQAQQALLEQQWHPSMSYHDALEAATSTAWPPFAGSTAAVAAAAAAGAPRGLAESHSSGSSAAGRQHAAWQHQGSPSSQLLLFRGLRVRIGIATGVVARGNGIKNSSVYKAAQEVSAIGNGGQVLLDEATAEALQGQQPPHGDSSKAGSSSWLPTATRGDASSHSPVTSEPPLLLDMGCYELLPSSGRAQHYTPAAAADASQMHSAAASPGIALWTSEVGRQLVQRYQSYLEHEQEQHADEALSTPNSQGSAFNGFSLASAVQQQQQLQHDEEQPYMLGSYLSQQSSRELPAGFMCHHSSHTTHSRQQQQEQQQQFDAGLNRNGSIAMRKDGQHEHHRNTLRAALRKVFGIYGVPAGVTHTTMSATPLPSAHPLHRHSTAAAAPLAQPRASMHSISSTAATAVLALPPTVRLYQLVSPALAGRAAAFGSKLSLPFNWRLLDPPVFDAPGLHSSAAASNSGQKAALPTPCAATSGSRVVKAESALPGVGQAAAAAAAAGGSHASKTVLQHGAVSPASVSIAVVVVEGADMLQQLPHLAGSVHLLLHCLMLQLLSRHFPGSYLTSAEPSQLRYAAAFSSAAAAAAWGMTLQEASLYLPYPPALLSLPGCGVQLDGGGRLVLRGPRLRLGLCEGRPSSISITSMGRAEYAGQVVHHAHRLADAIAQGGQLVISLQLAHKLLQQWQGSSCSPSSNGSRGIPRVQSGTGVADGSAARQANSDGGSMMSSALKSVRSLPANISALLAQSQLYMDHSATHRTAAAAAASSPAPTGPSRLPPAPAAAAAGADASPAGEHDLQESSSPAAAKPPPSDTASPAAPTASSSSTAGPSVPVECQFSALGSFLFRGSHGLVEAASLSPVALLGRALQPAAAPAGVPRAQCVVQRAGVIGRATVQLPALLDGWSAG</sequence>
<dbReference type="SUPFAM" id="SSF55073">
    <property type="entry name" value="Nucleotide cyclase"/>
    <property type="match status" value="2"/>
</dbReference>
<feature type="compositionally biased region" description="Low complexity" evidence="1">
    <location>
        <begin position="690"/>
        <end position="708"/>
    </location>
</feature>
<dbReference type="Gene3D" id="3.50.4.10">
    <property type="entry name" value="Hepatocyte Growth Factor"/>
    <property type="match status" value="1"/>
</dbReference>
<evidence type="ECO:0000259" key="3">
    <source>
        <dbReference type="Pfam" id="PF14295"/>
    </source>
</evidence>
<protein>
    <recommendedName>
        <fullName evidence="3">Apple domain-containing protein</fullName>
    </recommendedName>
</protein>
<feature type="compositionally biased region" description="Low complexity" evidence="1">
    <location>
        <begin position="1323"/>
        <end position="1334"/>
    </location>
</feature>
<dbReference type="InterPro" id="IPR016187">
    <property type="entry name" value="CTDL_fold"/>
</dbReference>
<feature type="compositionally biased region" description="Low complexity" evidence="1">
    <location>
        <begin position="1396"/>
        <end position="1409"/>
    </location>
</feature>
<dbReference type="Gene3D" id="3.10.100.10">
    <property type="entry name" value="Mannose-Binding Protein A, subunit A"/>
    <property type="match status" value="1"/>
</dbReference>
<dbReference type="PANTHER" id="PTHR43081:SF1">
    <property type="entry name" value="ADENYLATE CYCLASE, TERMINAL-DIFFERENTIATION SPECIFIC"/>
    <property type="match status" value="1"/>
</dbReference>
<feature type="compositionally biased region" description="Polar residues" evidence="1">
    <location>
        <begin position="785"/>
        <end position="807"/>
    </location>
</feature>
<feature type="compositionally biased region" description="Pro residues" evidence="1">
    <location>
        <begin position="393"/>
        <end position="404"/>
    </location>
</feature>
<feature type="region of interest" description="Disordered" evidence="1">
    <location>
        <begin position="1396"/>
        <end position="1464"/>
    </location>
</feature>
<feature type="compositionally biased region" description="Low complexity" evidence="1">
    <location>
        <begin position="1416"/>
        <end position="1427"/>
    </location>
</feature>
<gene>
    <name evidence="4" type="ORF">BQ4739_LOCUS3841</name>
</gene>
<dbReference type="Gene3D" id="3.30.70.1230">
    <property type="entry name" value="Nucleotide cyclase"/>
    <property type="match status" value="2"/>
</dbReference>
<reference evidence="4 5" key="1">
    <citation type="submission" date="2016-10" db="EMBL/GenBank/DDBJ databases">
        <authorList>
            <person name="Cai Z."/>
        </authorList>
    </citation>
    <scope>NUCLEOTIDE SEQUENCE [LARGE SCALE GENOMIC DNA]</scope>
</reference>